<dbReference type="AlphaFoldDB" id="X0YCR5"/>
<comment type="caution">
    <text evidence="1">The sequence shown here is derived from an EMBL/GenBank/DDBJ whole genome shotgun (WGS) entry which is preliminary data.</text>
</comment>
<proteinExistence type="predicted"/>
<reference evidence="1" key="1">
    <citation type="journal article" date="2014" name="Front. Microbiol.">
        <title>High frequency of phylogenetically diverse reductive dehalogenase-homologous genes in deep subseafloor sedimentary metagenomes.</title>
        <authorList>
            <person name="Kawai M."/>
            <person name="Futagami T."/>
            <person name="Toyoda A."/>
            <person name="Takaki Y."/>
            <person name="Nishi S."/>
            <person name="Hori S."/>
            <person name="Arai W."/>
            <person name="Tsubouchi T."/>
            <person name="Morono Y."/>
            <person name="Uchiyama I."/>
            <person name="Ito T."/>
            <person name="Fujiyama A."/>
            <person name="Inagaki F."/>
            <person name="Takami H."/>
        </authorList>
    </citation>
    <scope>NUCLEOTIDE SEQUENCE</scope>
    <source>
        <strain evidence="1">Expedition CK06-06</strain>
    </source>
</reference>
<protein>
    <submittedName>
        <fullName evidence="1">Uncharacterized protein</fullName>
    </submittedName>
</protein>
<dbReference type="EMBL" id="BARS01052723">
    <property type="protein sequence ID" value="GAG45067.1"/>
    <property type="molecule type" value="Genomic_DNA"/>
</dbReference>
<organism evidence="1">
    <name type="scientific">marine sediment metagenome</name>
    <dbReference type="NCBI Taxonomy" id="412755"/>
    <lineage>
        <taxon>unclassified sequences</taxon>
        <taxon>metagenomes</taxon>
        <taxon>ecological metagenomes</taxon>
    </lineage>
</organism>
<gene>
    <name evidence="1" type="ORF">S01H1_78345</name>
</gene>
<feature type="non-terminal residue" evidence="1">
    <location>
        <position position="1"/>
    </location>
</feature>
<name>X0YCR5_9ZZZZ</name>
<sequence>IKSNQLDACDNCCYCPALKTGEPISNTPFLYTSCMEKSQPYGYENSDLKKLYLSSYQLQSRMVAPIITQEQILQQQYPNPN</sequence>
<accession>X0YCR5</accession>
<evidence type="ECO:0000313" key="1">
    <source>
        <dbReference type="EMBL" id="GAG45067.1"/>
    </source>
</evidence>